<dbReference type="CDD" id="cd08501">
    <property type="entry name" value="PBP2_Lpqw"/>
    <property type="match status" value="1"/>
</dbReference>
<dbReference type="Proteomes" id="UP000028730">
    <property type="component" value="Unassembled WGS sequence"/>
</dbReference>
<name>A0A086BP54_9BIFI</name>
<dbReference type="Gene3D" id="3.40.190.10">
    <property type="entry name" value="Periplasmic binding protein-like II"/>
    <property type="match status" value="1"/>
</dbReference>
<sequence>MKITMGKRLTAATATLAALTMLLAGCGGSGGKTTGSQATGSNAAEPAAGFTPDYKGAYPMPSKDKAYDNEQPANNVKDGGELHLATTYTDSWNYFSVDGNTGYMSGLWNWYMPSFYNMDLKGNITWNPDYVTKAEQTSKNPEVVTIDINPKAKFNDGTDMDWTAIKALVDVQNGKDPGYNAASTDGYKDVKSVEAGKNSKEVVITFAKQFFPWETLFSTALNPKAANPETFTKGWNDNPHNEWGAGPYKVTKADKDQAIFERNENWWGVKPKLDKITYKYMEDAATLNAFKNGELDAVTFATNNSLKTILGRKDIQIRLGYSKSTDVLMYNGKSGALKDINVREAINEALDVNTMTKVHFQGLNWTPEEAGSELFPVFQEGYENNLPDNLKNGKDLKASDKALSKAGYKKGSDGYYSKDGKVLSLRYTYFGDSPTSTAMAKAYQQMMKDAGIKITIDNRDSAKFSKTLNSGDYDILPMSWSAPSPYSQVNVNQLYGSKSASNFSFVGNSKIDKMADVPGTISDQFKAVAAANKAEAEALKLYGTRPLDVPPSFVAVKTGLANYGPNGFKGIDPVTVGWQK</sequence>
<dbReference type="Gene3D" id="3.10.105.10">
    <property type="entry name" value="Dipeptide-binding Protein, Domain 3"/>
    <property type="match status" value="1"/>
</dbReference>
<dbReference type="InterPro" id="IPR039424">
    <property type="entry name" value="SBP_5"/>
</dbReference>
<feature type="domain" description="Solute-binding protein family 5" evidence="2">
    <location>
        <begin position="127"/>
        <end position="501"/>
    </location>
</feature>
<evidence type="ECO:0000256" key="1">
    <source>
        <dbReference type="SAM" id="SignalP"/>
    </source>
</evidence>
<comment type="caution">
    <text evidence="3">The sequence shown here is derived from an EMBL/GenBank/DDBJ whole genome shotgun (WGS) entry which is preliminary data.</text>
</comment>
<dbReference type="SUPFAM" id="SSF53850">
    <property type="entry name" value="Periplasmic binding protein-like II"/>
    <property type="match status" value="1"/>
</dbReference>
<accession>A0A086BP54</accession>
<dbReference type="EMBL" id="ATLK01000001">
    <property type="protein sequence ID" value="KFF30718.1"/>
    <property type="molecule type" value="Genomic_DNA"/>
</dbReference>
<dbReference type="RefSeq" id="WP_044087727.1">
    <property type="nucleotide sequence ID" value="NZ_ATLK01000001.1"/>
</dbReference>
<dbReference type="eggNOG" id="COG0747">
    <property type="taxonomic scope" value="Bacteria"/>
</dbReference>
<dbReference type="Pfam" id="PF00496">
    <property type="entry name" value="SBP_bac_5"/>
    <property type="match status" value="1"/>
</dbReference>
<dbReference type="InterPro" id="IPR000914">
    <property type="entry name" value="SBP_5_dom"/>
</dbReference>
<dbReference type="STRING" id="1341695.BBOMB_0024"/>
<feature type="chain" id="PRO_5039373808" evidence="1">
    <location>
        <begin position="25"/>
        <end position="580"/>
    </location>
</feature>
<keyword evidence="4" id="KW-1185">Reference proteome</keyword>
<dbReference type="GO" id="GO:0015833">
    <property type="term" value="P:peptide transport"/>
    <property type="evidence" value="ECO:0007669"/>
    <property type="project" value="TreeGrafter"/>
</dbReference>
<organism evidence="3 4">
    <name type="scientific">Bifidobacterium bombi DSM 19703</name>
    <dbReference type="NCBI Taxonomy" id="1341695"/>
    <lineage>
        <taxon>Bacteria</taxon>
        <taxon>Bacillati</taxon>
        <taxon>Actinomycetota</taxon>
        <taxon>Actinomycetes</taxon>
        <taxon>Bifidobacteriales</taxon>
        <taxon>Bifidobacteriaceae</taxon>
        <taxon>Bifidobacterium</taxon>
    </lineage>
</organism>
<gene>
    <name evidence="3" type="ORF">BBOMB_0024</name>
</gene>
<dbReference type="AlphaFoldDB" id="A0A086BP54"/>
<evidence type="ECO:0000313" key="3">
    <source>
        <dbReference type="EMBL" id="KFF30718.1"/>
    </source>
</evidence>
<dbReference type="GO" id="GO:1904680">
    <property type="term" value="F:peptide transmembrane transporter activity"/>
    <property type="evidence" value="ECO:0007669"/>
    <property type="project" value="TreeGrafter"/>
</dbReference>
<keyword evidence="1" id="KW-0732">Signal</keyword>
<proteinExistence type="predicted"/>
<feature type="signal peptide" evidence="1">
    <location>
        <begin position="1"/>
        <end position="24"/>
    </location>
</feature>
<dbReference type="PANTHER" id="PTHR30290:SF65">
    <property type="entry name" value="MONOACYL PHOSPHATIDYLINOSITOL TETRAMANNOSIDE-BINDING PROTEIN LPQW-RELATED"/>
    <property type="match status" value="1"/>
</dbReference>
<dbReference type="PROSITE" id="PS51257">
    <property type="entry name" value="PROKAR_LIPOPROTEIN"/>
    <property type="match status" value="1"/>
</dbReference>
<protein>
    <submittedName>
        <fullName evidence="3">Oligopeptide ABC transporter, substrate-binding protein OppA</fullName>
    </submittedName>
</protein>
<evidence type="ECO:0000259" key="2">
    <source>
        <dbReference type="Pfam" id="PF00496"/>
    </source>
</evidence>
<evidence type="ECO:0000313" key="4">
    <source>
        <dbReference type="Proteomes" id="UP000028730"/>
    </source>
</evidence>
<dbReference type="PANTHER" id="PTHR30290">
    <property type="entry name" value="PERIPLASMIC BINDING COMPONENT OF ABC TRANSPORTER"/>
    <property type="match status" value="1"/>
</dbReference>
<reference evidence="3" key="1">
    <citation type="journal article" date="2014" name="Appl. Environ. Microbiol.">
        <title>Genomic encyclopedia of type strains of the genus Bifidobacterium.</title>
        <authorList>
            <person name="Milani C."/>
            <person name="Lugli G.A."/>
            <person name="Duranti S."/>
            <person name="Turroni F."/>
            <person name="Bottacini F."/>
            <person name="Mangifesta M."/>
            <person name="Sanchez B."/>
            <person name="Viappiani A."/>
            <person name="Mancabelli L."/>
            <person name="Taminiau B."/>
            <person name="Delcenserie V."/>
            <person name="Barrangou R."/>
            <person name="Margolles A."/>
            <person name="van Sinderen D."/>
            <person name="Ventura M."/>
        </authorList>
    </citation>
    <scope>NUCLEOTIDE SEQUENCE [LARGE SCALE GENOMIC DNA]</scope>
    <source>
        <strain evidence="3">DSM 19703</strain>
    </source>
</reference>